<dbReference type="Pfam" id="PF05762">
    <property type="entry name" value="VWA_CoxE"/>
    <property type="match status" value="1"/>
</dbReference>
<dbReference type="InterPro" id="IPR036465">
    <property type="entry name" value="vWFA_dom_sf"/>
</dbReference>
<accession>A0ABU2H3L7</accession>
<dbReference type="PIRSF" id="PIRSF010256">
    <property type="entry name" value="CoxE_vWa"/>
    <property type="match status" value="1"/>
</dbReference>
<dbReference type="PANTHER" id="PTHR39338">
    <property type="entry name" value="BLL5662 PROTEIN-RELATED"/>
    <property type="match status" value="1"/>
</dbReference>
<name>A0ABU2H3L7_9ACTN</name>
<sequence length="391" mass="42046">MTAFATTNSANWATATLVGFARTVRSSGVAVDQRRIQAFLEAVAALDLTVGPAVYWAGRLTLCGTQADLARYDACFAYYFSDTAPVRPDHGAEVTLTRPAVWPDAVAADAAGPPRDPDEQGGAASGVEVLRTADIARLDAPERAEVARLLGLVRVRRRRRPTRRRSIARRGQLDPARTLRAVARGGGEPIRLLWRNQGHRPRRVVLLVDVSGSMSPYAEALLRLGHALMRGHPRHTEVFSLGTRLTRITHQLAIREGSRALAAAGTAIPDWRGGTRLGAELKEFLDLYGQRGMARGAVVVIASDGWERGGAELLGAQMARLSRLAHEVVWANPHRAQPGYVPATAGMRAALPHVDRFVSGHSLAALEELAQVVIGGTPVAPVPAGPRMVEE</sequence>
<dbReference type="CDD" id="cd00198">
    <property type="entry name" value="vWFA"/>
    <property type="match status" value="1"/>
</dbReference>
<evidence type="ECO:0000313" key="1">
    <source>
        <dbReference type="EMBL" id="MDS1269445.1"/>
    </source>
</evidence>
<dbReference type="PANTHER" id="PTHR39338:SF6">
    <property type="entry name" value="BLL5662 PROTEIN"/>
    <property type="match status" value="1"/>
</dbReference>
<dbReference type="InterPro" id="IPR011195">
    <property type="entry name" value="UCP010256"/>
</dbReference>
<organism evidence="1 2">
    <name type="scientific">Lipingzhangella rawalii</name>
    <dbReference type="NCBI Taxonomy" id="2055835"/>
    <lineage>
        <taxon>Bacteria</taxon>
        <taxon>Bacillati</taxon>
        <taxon>Actinomycetota</taxon>
        <taxon>Actinomycetes</taxon>
        <taxon>Streptosporangiales</taxon>
        <taxon>Nocardiopsidaceae</taxon>
        <taxon>Lipingzhangella</taxon>
    </lineage>
</organism>
<dbReference type="RefSeq" id="WP_310910915.1">
    <property type="nucleotide sequence ID" value="NZ_JAVLVT010000001.1"/>
</dbReference>
<reference evidence="2" key="1">
    <citation type="submission" date="2023-07" db="EMBL/GenBank/DDBJ databases">
        <title>Novel species in the genus Lipingzhangella isolated from Sambhar Salt Lake.</title>
        <authorList>
            <person name="Jiya N."/>
            <person name="Kajale S."/>
            <person name="Sharma A."/>
        </authorList>
    </citation>
    <scope>NUCLEOTIDE SEQUENCE [LARGE SCALE GENOMIC DNA]</scope>
    <source>
        <strain evidence="2">LS1_29</strain>
    </source>
</reference>
<dbReference type="InterPro" id="IPR008912">
    <property type="entry name" value="Uncharacterised_CoxE"/>
</dbReference>
<protein>
    <submittedName>
        <fullName evidence="1">VWA domain-containing protein</fullName>
    </submittedName>
</protein>
<evidence type="ECO:0000313" key="2">
    <source>
        <dbReference type="Proteomes" id="UP001250214"/>
    </source>
</evidence>
<gene>
    <name evidence="1" type="ORF">RIF23_03945</name>
</gene>
<comment type="caution">
    <text evidence="1">The sequence shown here is derived from an EMBL/GenBank/DDBJ whole genome shotgun (WGS) entry which is preliminary data.</text>
</comment>
<keyword evidence="2" id="KW-1185">Reference proteome</keyword>
<dbReference type="Proteomes" id="UP001250214">
    <property type="component" value="Unassembled WGS sequence"/>
</dbReference>
<dbReference type="EMBL" id="JAVLVT010000001">
    <property type="protein sequence ID" value="MDS1269445.1"/>
    <property type="molecule type" value="Genomic_DNA"/>
</dbReference>
<proteinExistence type="predicted"/>
<dbReference type="SUPFAM" id="SSF53300">
    <property type="entry name" value="vWA-like"/>
    <property type="match status" value="1"/>
</dbReference>